<gene>
    <name evidence="1" type="ORF">SAMN05444392_102363</name>
</gene>
<dbReference type="Proteomes" id="UP000184476">
    <property type="component" value="Unassembled WGS sequence"/>
</dbReference>
<organism evidence="1 2">
    <name type="scientific">Seinonella peptonophila</name>
    <dbReference type="NCBI Taxonomy" id="112248"/>
    <lineage>
        <taxon>Bacteria</taxon>
        <taxon>Bacillati</taxon>
        <taxon>Bacillota</taxon>
        <taxon>Bacilli</taxon>
        <taxon>Bacillales</taxon>
        <taxon>Thermoactinomycetaceae</taxon>
        <taxon>Seinonella</taxon>
    </lineage>
</organism>
<dbReference type="EMBL" id="FQVL01000002">
    <property type="protein sequence ID" value="SHE68318.1"/>
    <property type="molecule type" value="Genomic_DNA"/>
</dbReference>
<proteinExistence type="predicted"/>
<protein>
    <submittedName>
        <fullName evidence="1">Uncharacterized protein</fullName>
    </submittedName>
</protein>
<name>A0A1M4VH96_9BACL</name>
<dbReference type="AlphaFoldDB" id="A0A1M4VH96"/>
<reference evidence="1 2" key="1">
    <citation type="submission" date="2016-11" db="EMBL/GenBank/DDBJ databases">
        <authorList>
            <person name="Jaros S."/>
            <person name="Januszkiewicz K."/>
            <person name="Wedrychowicz H."/>
        </authorList>
    </citation>
    <scope>NUCLEOTIDE SEQUENCE [LARGE SCALE GENOMIC DNA]</scope>
    <source>
        <strain evidence="1 2">DSM 44666</strain>
    </source>
</reference>
<dbReference type="RefSeq" id="WP_073153931.1">
    <property type="nucleotide sequence ID" value="NZ_FQVL01000002.1"/>
</dbReference>
<accession>A0A1M4VH96</accession>
<evidence type="ECO:0000313" key="2">
    <source>
        <dbReference type="Proteomes" id="UP000184476"/>
    </source>
</evidence>
<dbReference type="STRING" id="112248.SAMN05444392_102363"/>
<keyword evidence="2" id="KW-1185">Reference proteome</keyword>
<evidence type="ECO:0000313" key="1">
    <source>
        <dbReference type="EMBL" id="SHE68318.1"/>
    </source>
</evidence>
<sequence>MKVELEYEKTNGKNPLHLLLDVEIPFSEKVKEQVDRLWEQSLEDPEKRHLFDADRCVVVDKQEINGREIFVLAKVKYRYIYVWENYVLKTKESAIQGLGPFEHANPIGKLYLPLEMDKGNSGLGVMDITNRYTALGGFIDITDCTQTKLPSGDHALVPFKPNVPLESSQFFQLAGTLKKIDLWKAIDRKKLSHMVRKLDECEQNGLPMMTPAQASVIREGGEEAGISCKTYMPIGKVNLIEVAFGRKIRQYESWYVYRLVPEKEKTSDEVIEAFRRFRNSKSNEEKELKELDIFPDELTELIVRMKREPSRMSAQAVLLTMIKNLENSSIHQISSNFTQSRSTDPDLTAAVEQALKKMKQHKPKSLNFGLDGKERI</sequence>